<evidence type="ECO:0000256" key="1">
    <source>
        <dbReference type="SAM" id="MobiDB-lite"/>
    </source>
</evidence>
<dbReference type="Gene3D" id="3.60.21.70">
    <property type="entry name" value="PhoD-like phosphatase"/>
    <property type="match status" value="1"/>
</dbReference>
<protein>
    <recommendedName>
        <fullName evidence="2">PhoD-like phosphatase domain-containing protein</fullName>
    </recommendedName>
</protein>
<dbReference type="RefSeq" id="XP_005648461.1">
    <property type="nucleotide sequence ID" value="XM_005648404.1"/>
</dbReference>
<sequence length="644" mass="71857">MEQASALPAVAKDNVVAETHASAPNPPSQFSANGLQIPSTNEHLVVSGPYIQLLGYDSAKALWRASVLIVTPPSKLTVLPPEPVLTFDDGGKATQLQGLLLDEHAQWKFWRFDVSATLGDSPRQVEYALDADGLSKSDRYPVALPSRDGGWNWGFHSCNGLSASADVSKWKEPALWKDVLVLHEKSPLHALVGGGDQIYNDALWFVPSLKAWLDVPSAEERLKMPFTPEMEKEVSDFLFNHYRVHFNSRISMAYAFACIPQMNIWDDHDIWDGCCRRFYLSFQHHTTVELSRSMNDLFGPSETFSWCRQIGARVAIVGPDCRSQRTINRIISPEAYDELFRRIGALPQSIKHIVVVTTVPIVFPKLPLSETTMMTIQSFPLIKGALQKTGLGAGIIDKFGHPDLLDDIVDHWDAGSHLGERRRFIERLQAVAKAREARISFISGDVAHLRHDYRFMPQVVSSAIWNCPPPQVLLTMLERTNKASKINHNTQEKMVRDFDAGQKLLGQRNWCFVEELPLLQPAPRAQTPRAGGAAATAGGAAPPAGGPAAVGPPLADLPLHRSLPRLLKHPRSFHDREKMSGALLYTLRVEDPEQQLAEPKTYVTICPQFVWNPLRNHVAVRRSSFIRTCMCIPETKPEDPLEEL</sequence>
<dbReference type="GO" id="GO:0016020">
    <property type="term" value="C:membrane"/>
    <property type="evidence" value="ECO:0007669"/>
    <property type="project" value="TreeGrafter"/>
</dbReference>
<dbReference type="KEGG" id="csl:COCSUDRAFT_47057"/>
<dbReference type="Proteomes" id="UP000007264">
    <property type="component" value="Unassembled WGS sequence"/>
</dbReference>
<comment type="caution">
    <text evidence="3">The sequence shown here is derived from an EMBL/GenBank/DDBJ whole genome shotgun (WGS) entry which is preliminary data.</text>
</comment>
<feature type="domain" description="PhoD-like phosphatase" evidence="2">
    <location>
        <begin position="147"/>
        <end position="274"/>
    </location>
</feature>
<dbReference type="EMBL" id="AGSI01000006">
    <property type="protein sequence ID" value="EIE23917.1"/>
    <property type="molecule type" value="Genomic_DNA"/>
</dbReference>
<dbReference type="InterPro" id="IPR018946">
    <property type="entry name" value="PhoD-like_MPP"/>
</dbReference>
<dbReference type="GeneID" id="17041915"/>
<dbReference type="CDD" id="cd07389">
    <property type="entry name" value="MPP_PhoD"/>
    <property type="match status" value="1"/>
</dbReference>
<keyword evidence="4" id="KW-1185">Reference proteome</keyword>
<reference evidence="3 4" key="1">
    <citation type="journal article" date="2012" name="Genome Biol.">
        <title>The genome of the polar eukaryotic microalga coccomyxa subellipsoidea reveals traits of cold adaptation.</title>
        <authorList>
            <person name="Blanc G."/>
            <person name="Agarkova I."/>
            <person name="Grimwood J."/>
            <person name="Kuo A."/>
            <person name="Brueggeman A."/>
            <person name="Dunigan D."/>
            <person name="Gurnon J."/>
            <person name="Ladunga I."/>
            <person name="Lindquist E."/>
            <person name="Lucas S."/>
            <person name="Pangilinan J."/>
            <person name="Proschold T."/>
            <person name="Salamov A."/>
            <person name="Schmutz J."/>
            <person name="Weeks D."/>
            <person name="Yamada T."/>
            <person name="Claverie J.M."/>
            <person name="Grigoriev I."/>
            <person name="Van Etten J."/>
            <person name="Lomsadze A."/>
            <person name="Borodovsky M."/>
        </authorList>
    </citation>
    <scope>NUCLEOTIDE SEQUENCE [LARGE SCALE GENOMIC DNA]</scope>
    <source>
        <strain evidence="3 4">C-169</strain>
    </source>
</reference>
<dbReference type="InterPro" id="IPR043904">
    <property type="entry name" value="PhoD_2-like"/>
</dbReference>
<feature type="compositionally biased region" description="Low complexity" evidence="1">
    <location>
        <begin position="523"/>
        <end position="554"/>
    </location>
</feature>
<accession>I0YZU8</accession>
<dbReference type="eggNOG" id="ENOG502QPI0">
    <property type="taxonomic scope" value="Eukaryota"/>
</dbReference>
<feature type="region of interest" description="Disordered" evidence="1">
    <location>
        <begin position="523"/>
        <end position="555"/>
    </location>
</feature>
<feature type="domain" description="PhoD-like phosphatase" evidence="2">
    <location>
        <begin position="277"/>
        <end position="377"/>
    </location>
</feature>
<dbReference type="AlphaFoldDB" id="I0YZU8"/>
<proteinExistence type="predicted"/>
<organism evidence="3 4">
    <name type="scientific">Coccomyxa subellipsoidea (strain C-169)</name>
    <name type="common">Green microalga</name>
    <dbReference type="NCBI Taxonomy" id="574566"/>
    <lineage>
        <taxon>Eukaryota</taxon>
        <taxon>Viridiplantae</taxon>
        <taxon>Chlorophyta</taxon>
        <taxon>core chlorophytes</taxon>
        <taxon>Trebouxiophyceae</taxon>
        <taxon>Trebouxiophyceae incertae sedis</taxon>
        <taxon>Coccomyxaceae</taxon>
        <taxon>Coccomyxa</taxon>
        <taxon>Coccomyxa subellipsoidea</taxon>
    </lineage>
</organism>
<dbReference type="PANTHER" id="PTHR46689:SF1">
    <property type="entry name" value="PHOD-LIKE PHOSPHATASE DOMAIN-CONTAINING PROTEIN"/>
    <property type="match status" value="1"/>
</dbReference>
<evidence type="ECO:0000313" key="3">
    <source>
        <dbReference type="EMBL" id="EIE23917.1"/>
    </source>
</evidence>
<dbReference type="PANTHER" id="PTHR46689">
    <property type="entry name" value="MEMBRANE PROTEIN, PUTATIVE-RELATED"/>
    <property type="match status" value="1"/>
</dbReference>
<dbReference type="Pfam" id="PF19050">
    <property type="entry name" value="PhoD_2"/>
    <property type="match status" value="2"/>
</dbReference>
<name>I0YZU8_COCSC</name>
<evidence type="ECO:0000313" key="4">
    <source>
        <dbReference type="Proteomes" id="UP000007264"/>
    </source>
</evidence>
<dbReference type="InterPro" id="IPR038607">
    <property type="entry name" value="PhoD-like_sf"/>
</dbReference>
<dbReference type="OrthoDB" id="9999821at2759"/>
<evidence type="ECO:0000259" key="2">
    <source>
        <dbReference type="Pfam" id="PF19050"/>
    </source>
</evidence>
<dbReference type="STRING" id="574566.I0YZU8"/>
<gene>
    <name evidence="3" type="ORF">COCSUDRAFT_47057</name>
</gene>